<evidence type="ECO:0000313" key="2">
    <source>
        <dbReference type="Proteomes" id="UP000789901"/>
    </source>
</evidence>
<organism evidence="1 2">
    <name type="scientific">Gigaspora margarita</name>
    <dbReference type="NCBI Taxonomy" id="4874"/>
    <lineage>
        <taxon>Eukaryota</taxon>
        <taxon>Fungi</taxon>
        <taxon>Fungi incertae sedis</taxon>
        <taxon>Mucoromycota</taxon>
        <taxon>Glomeromycotina</taxon>
        <taxon>Glomeromycetes</taxon>
        <taxon>Diversisporales</taxon>
        <taxon>Gigasporaceae</taxon>
        <taxon>Gigaspora</taxon>
    </lineage>
</organism>
<sequence length="48" mass="5525">MSDYVDYVDHLLTSTVNRNQADSSNKSAWFLLTAIFYNCATHLSKIRN</sequence>
<dbReference type="EMBL" id="CAJVQB010013914">
    <property type="protein sequence ID" value="CAG8765326.1"/>
    <property type="molecule type" value="Genomic_DNA"/>
</dbReference>
<name>A0ABN7VGG8_GIGMA</name>
<gene>
    <name evidence="1" type="ORF">GMARGA_LOCUS17957</name>
</gene>
<feature type="non-terminal residue" evidence="1">
    <location>
        <position position="48"/>
    </location>
</feature>
<reference evidence="1 2" key="1">
    <citation type="submission" date="2021-06" db="EMBL/GenBank/DDBJ databases">
        <authorList>
            <person name="Kallberg Y."/>
            <person name="Tangrot J."/>
            <person name="Rosling A."/>
        </authorList>
    </citation>
    <scope>NUCLEOTIDE SEQUENCE [LARGE SCALE GENOMIC DNA]</scope>
    <source>
        <strain evidence="1 2">120-4 pot B 10/14</strain>
    </source>
</reference>
<protein>
    <submittedName>
        <fullName evidence="1">4760_t:CDS:1</fullName>
    </submittedName>
</protein>
<evidence type="ECO:0000313" key="1">
    <source>
        <dbReference type="EMBL" id="CAG8765326.1"/>
    </source>
</evidence>
<dbReference type="Proteomes" id="UP000789901">
    <property type="component" value="Unassembled WGS sequence"/>
</dbReference>
<accession>A0ABN7VGG8</accession>
<keyword evidence="2" id="KW-1185">Reference proteome</keyword>
<comment type="caution">
    <text evidence="1">The sequence shown here is derived from an EMBL/GenBank/DDBJ whole genome shotgun (WGS) entry which is preliminary data.</text>
</comment>
<proteinExistence type="predicted"/>